<dbReference type="GO" id="GO:0016301">
    <property type="term" value="F:kinase activity"/>
    <property type="evidence" value="ECO:0007669"/>
    <property type="project" value="UniProtKB-KW"/>
</dbReference>
<feature type="transmembrane region" description="Helical" evidence="1">
    <location>
        <begin position="187"/>
        <end position="206"/>
    </location>
</feature>
<evidence type="ECO:0000313" key="3">
    <source>
        <dbReference type="EMBL" id="CUN88793.1"/>
    </source>
</evidence>
<name>A0A174AKM7_9FIRM</name>
<dbReference type="AlphaFoldDB" id="A0A174AKM7"/>
<accession>A0A174AKM7</accession>
<dbReference type="InterPro" id="IPR036890">
    <property type="entry name" value="HATPase_C_sf"/>
</dbReference>
<dbReference type="PANTHER" id="PTHR40448:SF1">
    <property type="entry name" value="TWO-COMPONENT SENSOR HISTIDINE KINASE"/>
    <property type="match status" value="1"/>
</dbReference>
<keyword evidence="1" id="KW-0472">Membrane</keyword>
<dbReference type="RefSeq" id="WP_055653659.1">
    <property type="nucleotide sequence ID" value="NZ_CABIXC010000002.1"/>
</dbReference>
<keyword evidence="1" id="KW-1133">Transmembrane helix</keyword>
<dbReference type="Proteomes" id="UP000095651">
    <property type="component" value="Unassembled WGS sequence"/>
</dbReference>
<dbReference type="Gene3D" id="3.30.565.10">
    <property type="entry name" value="Histidine kinase-like ATPase, C-terminal domain"/>
    <property type="match status" value="1"/>
</dbReference>
<feature type="transmembrane region" description="Helical" evidence="1">
    <location>
        <begin position="266"/>
        <end position="289"/>
    </location>
</feature>
<evidence type="ECO:0000259" key="2">
    <source>
        <dbReference type="Pfam" id="PF14501"/>
    </source>
</evidence>
<evidence type="ECO:0000256" key="1">
    <source>
        <dbReference type="SAM" id="Phobius"/>
    </source>
</evidence>
<protein>
    <submittedName>
        <fullName evidence="3">Membrane associated histidine kinase-like ATPase</fullName>
    </submittedName>
</protein>
<reference evidence="3 4" key="1">
    <citation type="submission" date="2015-09" db="EMBL/GenBank/DDBJ databases">
        <authorList>
            <consortium name="Pathogen Informatics"/>
        </authorList>
    </citation>
    <scope>NUCLEOTIDE SEQUENCE [LARGE SCALE GENOMIC DNA]</scope>
    <source>
        <strain evidence="3 4">2789STDY5608850</strain>
    </source>
</reference>
<feature type="transmembrane region" description="Helical" evidence="1">
    <location>
        <begin position="127"/>
        <end position="146"/>
    </location>
</feature>
<organism evidence="3 4">
    <name type="scientific">Hungatella hathewayi</name>
    <dbReference type="NCBI Taxonomy" id="154046"/>
    <lineage>
        <taxon>Bacteria</taxon>
        <taxon>Bacillati</taxon>
        <taxon>Bacillota</taxon>
        <taxon>Clostridia</taxon>
        <taxon>Lachnospirales</taxon>
        <taxon>Lachnospiraceae</taxon>
        <taxon>Hungatella</taxon>
    </lineage>
</organism>
<dbReference type="Pfam" id="PF14501">
    <property type="entry name" value="HATPase_c_5"/>
    <property type="match status" value="1"/>
</dbReference>
<gene>
    <name evidence="3" type="ORF">ERS852407_01362</name>
</gene>
<keyword evidence="3" id="KW-0808">Transferase</keyword>
<dbReference type="CDD" id="cd16935">
    <property type="entry name" value="HATPase_AgrC-ComD-like"/>
    <property type="match status" value="1"/>
</dbReference>
<feature type="domain" description="Sensor histidine kinase NatK-like C-terminal" evidence="2">
    <location>
        <begin position="415"/>
        <end position="523"/>
    </location>
</feature>
<keyword evidence="3" id="KW-0418">Kinase</keyword>
<dbReference type="GO" id="GO:0042802">
    <property type="term" value="F:identical protein binding"/>
    <property type="evidence" value="ECO:0007669"/>
    <property type="project" value="TreeGrafter"/>
</dbReference>
<feature type="transmembrane region" description="Helical" evidence="1">
    <location>
        <begin position="48"/>
        <end position="66"/>
    </location>
</feature>
<dbReference type="InterPro" id="IPR032834">
    <property type="entry name" value="NatK-like_C"/>
</dbReference>
<proteinExistence type="predicted"/>
<sequence length="529" mass="60194">MWYQSLLYSGSEAAFPFTDTVSAPDVMTPERLESLYTNFSVLISVSDYISFLLLLTETICLMYLLSCFLEPRFKKRRFCVPLLGVLYYISVHMTGKLGDIWSVAGHLAVLILFVVVFYKGTASKKTYLIVTFWAIVSLCSSLWFYIGKFTRLHYGLWYFPEIVIKTLTYWPFSDVSEWGMAEPRYDLTLNTGPCFSLLLTCVILALSSIKLARCMKNSLDSIHKKELLFLLMPSFTGLIVSLFLEIEKKFLFFQVAVDWATKYGFVLYLLIPLLLLSALMGILFAYDIYRQLMEYIEEKGRAVILEQEMGQMQNHIGEIEQLYTGIRSVKHDMQNYLFDIKSLLAVEGIAVEEGDSELGNYLAGIGKSLDTFNYSLHTGNPVTDVVLNGKQKQAEAAGIIFQCSFRFPAGFGISAFDISIILNNALSNAIEACQKLKEQSGEATPEIEISSYCRNNMFFTVIRNSFDGVLSRDSSDFSLITRKDDLKWHGLGFQNIRKSAEKYLGSAEYEVKENQFILTVMLQKRSTEK</sequence>
<dbReference type="EMBL" id="CYZE01000002">
    <property type="protein sequence ID" value="CUN88793.1"/>
    <property type="molecule type" value="Genomic_DNA"/>
</dbReference>
<keyword evidence="1" id="KW-0812">Transmembrane</keyword>
<feature type="transmembrane region" description="Helical" evidence="1">
    <location>
        <begin position="78"/>
        <end position="94"/>
    </location>
</feature>
<feature type="transmembrane region" description="Helical" evidence="1">
    <location>
        <begin position="227"/>
        <end position="246"/>
    </location>
</feature>
<evidence type="ECO:0000313" key="4">
    <source>
        <dbReference type="Proteomes" id="UP000095651"/>
    </source>
</evidence>
<dbReference type="PANTHER" id="PTHR40448">
    <property type="entry name" value="TWO-COMPONENT SENSOR HISTIDINE KINASE"/>
    <property type="match status" value="1"/>
</dbReference>
<feature type="transmembrane region" description="Helical" evidence="1">
    <location>
        <begin position="100"/>
        <end position="118"/>
    </location>
</feature>